<protein>
    <submittedName>
        <fullName evidence="4">Phosphoglucomutase-2</fullName>
    </submittedName>
</protein>
<evidence type="ECO:0000313" key="4">
    <source>
        <dbReference type="EMBL" id="MEQ2241962.1"/>
    </source>
</evidence>
<keyword evidence="5" id="KW-1185">Reference proteome</keyword>
<dbReference type="SUPFAM" id="SSF55957">
    <property type="entry name" value="Phosphoglucomutase, C-terminal domain"/>
    <property type="match status" value="1"/>
</dbReference>
<reference evidence="4 5" key="1">
    <citation type="submission" date="2021-06" db="EMBL/GenBank/DDBJ databases">
        <authorList>
            <person name="Palmer J.M."/>
        </authorList>
    </citation>
    <scope>NUCLEOTIDE SEQUENCE [LARGE SCALE GENOMIC DNA]</scope>
    <source>
        <strain evidence="5">if_2019</strain>
        <tissue evidence="4">Muscle</tissue>
    </source>
</reference>
<dbReference type="EMBL" id="JAHRIQ010062564">
    <property type="protein sequence ID" value="MEQ2241962.1"/>
    <property type="molecule type" value="Genomic_DNA"/>
</dbReference>
<sequence>YMCCNSVLDKDGVSAAAIAGEMISYLATKNKSLSQQLTTIFEEYGYHISKNSYFICHDQEVIRSLFERLRNFSGKKNSYPSECGRFSISAVRDLTTGYDSNQPDNKAILPTSSSSQMITFTFSNGGVATMRTSGTEPKIKYYTELCAAPGNSDVTHLKKELDDLVDAIVENFFQPVKNKLQPKPE</sequence>
<evidence type="ECO:0000256" key="1">
    <source>
        <dbReference type="ARBA" id="ARBA00022723"/>
    </source>
</evidence>
<dbReference type="Gene3D" id="3.40.120.10">
    <property type="entry name" value="Alpha-D-Glucose-1,6-Bisphosphate, subunit A, domain 3"/>
    <property type="match status" value="1"/>
</dbReference>
<keyword evidence="3" id="KW-0413">Isomerase</keyword>
<dbReference type="Proteomes" id="UP001482620">
    <property type="component" value="Unassembled WGS sequence"/>
</dbReference>
<organism evidence="4 5">
    <name type="scientific">Ilyodon furcidens</name>
    <name type="common">goldbreast splitfin</name>
    <dbReference type="NCBI Taxonomy" id="33524"/>
    <lineage>
        <taxon>Eukaryota</taxon>
        <taxon>Metazoa</taxon>
        <taxon>Chordata</taxon>
        <taxon>Craniata</taxon>
        <taxon>Vertebrata</taxon>
        <taxon>Euteleostomi</taxon>
        <taxon>Actinopterygii</taxon>
        <taxon>Neopterygii</taxon>
        <taxon>Teleostei</taxon>
        <taxon>Neoteleostei</taxon>
        <taxon>Acanthomorphata</taxon>
        <taxon>Ovalentaria</taxon>
        <taxon>Atherinomorphae</taxon>
        <taxon>Cyprinodontiformes</taxon>
        <taxon>Goodeidae</taxon>
        <taxon>Ilyodon</taxon>
    </lineage>
</organism>
<keyword evidence="2" id="KW-0460">Magnesium</keyword>
<evidence type="ECO:0000256" key="2">
    <source>
        <dbReference type="ARBA" id="ARBA00022842"/>
    </source>
</evidence>
<dbReference type="InterPro" id="IPR036900">
    <property type="entry name" value="A-D-PHexomutase_C_sf"/>
</dbReference>
<proteinExistence type="predicted"/>
<comment type="caution">
    <text evidence="4">The sequence shown here is derived from an EMBL/GenBank/DDBJ whole genome shotgun (WGS) entry which is preliminary data.</text>
</comment>
<dbReference type="PANTHER" id="PTHR45745:SF3">
    <property type="entry name" value="PHOSPHOPENTOMUTASE"/>
    <property type="match status" value="1"/>
</dbReference>
<name>A0ABV0UBL3_9TELE</name>
<accession>A0ABV0UBL3</accession>
<keyword evidence="1" id="KW-0479">Metal-binding</keyword>
<dbReference type="PANTHER" id="PTHR45745">
    <property type="entry name" value="PHOSPHOMANNOMUTASE 45A"/>
    <property type="match status" value="1"/>
</dbReference>
<evidence type="ECO:0000313" key="5">
    <source>
        <dbReference type="Proteomes" id="UP001482620"/>
    </source>
</evidence>
<gene>
    <name evidence="4" type="primary">PGM2_2</name>
    <name evidence="4" type="ORF">ILYODFUR_030774</name>
</gene>
<evidence type="ECO:0000256" key="3">
    <source>
        <dbReference type="ARBA" id="ARBA00023235"/>
    </source>
</evidence>
<feature type="non-terminal residue" evidence="4">
    <location>
        <position position="1"/>
    </location>
</feature>